<protein>
    <recommendedName>
        <fullName evidence="7">DUF1593 domain-containing protein</fullName>
    </recommendedName>
</protein>
<dbReference type="Gene3D" id="2.60.40.10">
    <property type="entry name" value="Immunoglobulins"/>
    <property type="match status" value="1"/>
</dbReference>
<sequence length="493" mass="57526">MDKQLNKKARTIITTDGEVDDMNSFLRYLLYSNELDTEGIILTSSVYHYAGDAEKGIAPERWTGEKWIPHLISEYEKVYSNLKVHADGYPTPEYLRSIYHIGNIGFKGEYEQETDGSQFLENYLIKDKDDRPLYIQTWGGTNTTARALKSIEEKYSHNPEWLSIKKRIEEKVIIYIILDQDDTYNEYIAKNWRIKVINDKFNFWYFAYLWKLSDQHLTQRLRNTWQKKLVHNYGSFLKNYALIGDGRVIEGEDENEQRGIDLYLENNPEYQRFDFISEGDSPSFFYLLNNGLRNDSDPTFGGWGGRFVEKSPILYTNEAMDLNPYTKRYEATYTLTRWFDDIQDDFIARAAWSATDNFDKVAHYPIIELDSSLNLEVSAGEQVKYTAHAKDPNGRNLYYKWWVYDEASTYNESNYLNPKQEDIDGFLIGYSAEANSENYDKVRIEGEDQPTVSINIPNDISAGQTIHVILEVKNDGDNPLKTYRRIILTAKGD</sequence>
<gene>
    <name evidence="3" type="ORF">LES8486_00652</name>
    <name evidence="4" type="ORF">LES9216_00799</name>
</gene>
<feature type="domain" description="Cellulose-binding Sde182 nucleoside hydrolase-like" evidence="1">
    <location>
        <begin position="10"/>
        <end position="307"/>
    </location>
</feature>
<dbReference type="Proteomes" id="UP000239237">
    <property type="component" value="Unassembled WGS sequence"/>
</dbReference>
<dbReference type="GeneID" id="99673986"/>
<evidence type="ECO:0000313" key="6">
    <source>
        <dbReference type="Proteomes" id="UP000239237"/>
    </source>
</evidence>
<dbReference type="InterPro" id="IPR036452">
    <property type="entry name" value="Ribo_hydro-like"/>
</dbReference>
<dbReference type="KEGG" id="lsu:A6B45_04215"/>
<dbReference type="InterPro" id="IPR013783">
    <property type="entry name" value="Ig-like_fold"/>
</dbReference>
<dbReference type="Proteomes" id="UP000237923">
    <property type="component" value="Unassembled WGS sequence"/>
</dbReference>
<dbReference type="Gene3D" id="3.90.245.10">
    <property type="entry name" value="Ribonucleoside hydrolase-like"/>
    <property type="match status" value="1"/>
</dbReference>
<proteinExistence type="predicted"/>
<dbReference type="Pfam" id="PF21027">
    <property type="entry name" value="Sde0182_C"/>
    <property type="match status" value="1"/>
</dbReference>
<dbReference type="RefSeq" id="WP_072613502.1">
    <property type="nucleotide sequence ID" value="NZ_AP017935.1"/>
</dbReference>
<dbReference type="EMBL" id="OKQU01000001">
    <property type="protein sequence ID" value="SPE06947.1"/>
    <property type="molecule type" value="Genomic_DNA"/>
</dbReference>
<evidence type="ECO:0000313" key="3">
    <source>
        <dbReference type="EMBL" id="SPD91668.1"/>
    </source>
</evidence>
<name>A0A2N9KA89_9LACO</name>
<evidence type="ECO:0000313" key="5">
    <source>
        <dbReference type="Proteomes" id="UP000237923"/>
    </source>
</evidence>
<evidence type="ECO:0000259" key="1">
    <source>
        <dbReference type="Pfam" id="PF07632"/>
    </source>
</evidence>
<dbReference type="InterPro" id="IPR048527">
    <property type="entry name" value="Sde182_C"/>
</dbReference>
<feature type="domain" description="Cellulose-binding Sde182 C-terminal" evidence="2">
    <location>
        <begin position="385"/>
        <end position="489"/>
    </location>
</feature>
<dbReference type="EMBL" id="OKQR01000001">
    <property type="protein sequence ID" value="SPD91668.1"/>
    <property type="molecule type" value="Genomic_DNA"/>
</dbReference>
<accession>A0A2N9KA89</accession>
<evidence type="ECO:0000313" key="4">
    <source>
        <dbReference type="EMBL" id="SPE06947.1"/>
    </source>
</evidence>
<dbReference type="InterPro" id="IPR011483">
    <property type="entry name" value="Sde182_NH-like"/>
</dbReference>
<keyword evidence="6" id="KW-1185">Reference proteome</keyword>
<organism evidence="4 5">
    <name type="scientific">Leuconostoc suionicum</name>
    <dbReference type="NCBI Taxonomy" id="1511761"/>
    <lineage>
        <taxon>Bacteria</taxon>
        <taxon>Bacillati</taxon>
        <taxon>Bacillota</taxon>
        <taxon>Bacilli</taxon>
        <taxon>Lactobacillales</taxon>
        <taxon>Lactobacillaceae</taxon>
        <taxon>Leuconostoc</taxon>
    </lineage>
</organism>
<evidence type="ECO:0000259" key="2">
    <source>
        <dbReference type="Pfam" id="PF21027"/>
    </source>
</evidence>
<dbReference type="Pfam" id="PF07632">
    <property type="entry name" value="Sde182_NH-like"/>
    <property type="match status" value="1"/>
</dbReference>
<dbReference type="AlphaFoldDB" id="A0A2N9KA89"/>
<evidence type="ECO:0008006" key="7">
    <source>
        <dbReference type="Google" id="ProtNLM"/>
    </source>
</evidence>
<dbReference type="GO" id="GO:0016799">
    <property type="term" value="F:hydrolase activity, hydrolyzing N-glycosyl compounds"/>
    <property type="evidence" value="ECO:0007669"/>
    <property type="project" value="InterPro"/>
</dbReference>
<reference evidence="3 6" key="2">
    <citation type="submission" date="2018-02" db="EMBL/GenBank/DDBJ databases">
        <authorList>
            <person name="Rodrigo-Torres L."/>
            <person name="Arahal R. D."/>
            <person name="Lucena T."/>
        </authorList>
    </citation>
    <scope>NUCLEOTIDE SEQUENCE [LARGE SCALE GENOMIC DNA]</scope>
    <source>
        <strain evidence="3 6">CECT 8486</strain>
    </source>
</reference>
<reference evidence="4 5" key="1">
    <citation type="submission" date="2018-02" db="EMBL/GenBank/DDBJ databases">
        <authorList>
            <person name="Cohen D.B."/>
            <person name="Kent A.D."/>
        </authorList>
    </citation>
    <scope>NUCLEOTIDE SEQUENCE [LARGE SCALE GENOMIC DNA]</scope>
    <source>
        <strain evidence="4 5">CECT 9216</strain>
    </source>
</reference>